<name>A0A3M7Q9R6_BRAPC</name>
<accession>A0A3M7Q9R6</accession>
<dbReference type="AlphaFoldDB" id="A0A3M7Q9R6"/>
<dbReference type="Proteomes" id="UP000276133">
    <property type="component" value="Unassembled WGS sequence"/>
</dbReference>
<organism evidence="1 2">
    <name type="scientific">Brachionus plicatilis</name>
    <name type="common">Marine rotifer</name>
    <name type="synonym">Brachionus muelleri</name>
    <dbReference type="NCBI Taxonomy" id="10195"/>
    <lineage>
        <taxon>Eukaryota</taxon>
        <taxon>Metazoa</taxon>
        <taxon>Spiralia</taxon>
        <taxon>Gnathifera</taxon>
        <taxon>Rotifera</taxon>
        <taxon>Eurotatoria</taxon>
        <taxon>Monogononta</taxon>
        <taxon>Pseudotrocha</taxon>
        <taxon>Ploima</taxon>
        <taxon>Brachionidae</taxon>
        <taxon>Brachionus</taxon>
    </lineage>
</organism>
<gene>
    <name evidence="1" type="ORF">BpHYR1_038144</name>
</gene>
<dbReference type="EMBL" id="REGN01006882">
    <property type="protein sequence ID" value="RNA07989.1"/>
    <property type="molecule type" value="Genomic_DNA"/>
</dbReference>
<evidence type="ECO:0000313" key="1">
    <source>
        <dbReference type="EMBL" id="RNA07989.1"/>
    </source>
</evidence>
<reference evidence="1 2" key="1">
    <citation type="journal article" date="2018" name="Sci. Rep.">
        <title>Genomic signatures of local adaptation to the degree of environmental predictability in rotifers.</title>
        <authorList>
            <person name="Franch-Gras L."/>
            <person name="Hahn C."/>
            <person name="Garcia-Roger E.M."/>
            <person name="Carmona M.J."/>
            <person name="Serra M."/>
            <person name="Gomez A."/>
        </authorList>
    </citation>
    <scope>NUCLEOTIDE SEQUENCE [LARGE SCALE GENOMIC DNA]</scope>
    <source>
        <strain evidence="1">HYR1</strain>
    </source>
</reference>
<keyword evidence="2" id="KW-1185">Reference proteome</keyword>
<protein>
    <submittedName>
        <fullName evidence="1">Uncharacterized protein</fullName>
    </submittedName>
</protein>
<proteinExistence type="predicted"/>
<sequence length="78" mass="9007">MRLQSSNAKQEPESCDKPKEIVSSILNMNYEHISDSNFYTNEVSLNTLRINILRILVDSKTSSIKTYTEKLKDDKVLK</sequence>
<evidence type="ECO:0000313" key="2">
    <source>
        <dbReference type="Proteomes" id="UP000276133"/>
    </source>
</evidence>
<comment type="caution">
    <text evidence="1">The sequence shown here is derived from an EMBL/GenBank/DDBJ whole genome shotgun (WGS) entry which is preliminary data.</text>
</comment>